<keyword evidence="1" id="KW-0611">Plant defense</keyword>
<evidence type="ECO:0000259" key="3">
    <source>
        <dbReference type="Pfam" id="PF00182"/>
    </source>
</evidence>
<dbReference type="PANTHER" id="PTHR22595:SF79">
    <property type="entry name" value="CHITINASE 12"/>
    <property type="match status" value="1"/>
</dbReference>
<reference evidence="4 5" key="1">
    <citation type="submission" date="2015-12" db="EMBL/GenBank/DDBJ databases">
        <title>The genome of Folsomia candida.</title>
        <authorList>
            <person name="Faddeeva A."/>
            <person name="Derks M.F."/>
            <person name="Anvar Y."/>
            <person name="Smit S."/>
            <person name="Van Straalen N."/>
            <person name="Roelofs D."/>
        </authorList>
    </citation>
    <scope>NUCLEOTIDE SEQUENCE [LARGE SCALE GENOMIC DNA]</scope>
    <source>
        <strain evidence="4 5">VU population</strain>
        <tissue evidence="4">Whole body</tissue>
    </source>
</reference>
<dbReference type="Pfam" id="PF00182">
    <property type="entry name" value="Glyco_hydro_19"/>
    <property type="match status" value="1"/>
</dbReference>
<dbReference type="OrthoDB" id="5985073at2759"/>
<evidence type="ECO:0000313" key="4">
    <source>
        <dbReference type="EMBL" id="OXA50750.1"/>
    </source>
</evidence>
<name>A0A226E0C7_FOLCA</name>
<dbReference type="CDD" id="cd00325">
    <property type="entry name" value="chitinase_GH19"/>
    <property type="match status" value="1"/>
</dbReference>
<dbReference type="EMBL" id="LNIX01000008">
    <property type="protein sequence ID" value="OXA50750.1"/>
    <property type="molecule type" value="Genomic_DNA"/>
</dbReference>
<comment type="caution">
    <text evidence="4">The sequence shown here is derived from an EMBL/GenBank/DDBJ whole genome shotgun (WGS) entry which is preliminary data.</text>
</comment>
<dbReference type="AlphaFoldDB" id="A0A226E0C7"/>
<proteinExistence type="predicted"/>
<dbReference type="PANTHER" id="PTHR22595">
    <property type="entry name" value="CHITINASE-RELATED"/>
    <property type="match status" value="1"/>
</dbReference>
<evidence type="ECO:0000256" key="1">
    <source>
        <dbReference type="ARBA" id="ARBA00022821"/>
    </source>
</evidence>
<evidence type="ECO:0000256" key="2">
    <source>
        <dbReference type="ARBA" id="ARBA00023157"/>
    </source>
</evidence>
<dbReference type="GO" id="GO:0006032">
    <property type="term" value="P:chitin catabolic process"/>
    <property type="evidence" value="ECO:0007669"/>
    <property type="project" value="InterPro"/>
</dbReference>
<sequence length="210" mass="24485">MINITKDEFNSAVTKSGYPKPSEDQYNSFAAELRGNWKLHSKDLLAMFFANVLHESRGLQSKREENPPHDYNTVQAWFQQVDKELQKQYPQNKYFGRGYLQLSWIGNYREASEAIFPNDKLKLVKDPDLIARDESVAWKTAFWFWMKNVNRHVCCFPSSIKRINPTEETKSQIDSRISIYKKVVDAFDVDAIMKKDGCNCLKELKDNAKS</sequence>
<feature type="domain" description="Glycoside hydrolase family 19 catalytic" evidence="3">
    <location>
        <begin position="35"/>
        <end position="171"/>
    </location>
</feature>
<dbReference type="InterPro" id="IPR023346">
    <property type="entry name" value="Lysozyme-like_dom_sf"/>
</dbReference>
<dbReference type="STRING" id="158441.A0A226E0C7"/>
<dbReference type="Proteomes" id="UP000198287">
    <property type="component" value="Unassembled WGS sequence"/>
</dbReference>
<keyword evidence="5" id="KW-1185">Reference proteome</keyword>
<organism evidence="4 5">
    <name type="scientific">Folsomia candida</name>
    <name type="common">Springtail</name>
    <dbReference type="NCBI Taxonomy" id="158441"/>
    <lineage>
        <taxon>Eukaryota</taxon>
        <taxon>Metazoa</taxon>
        <taxon>Ecdysozoa</taxon>
        <taxon>Arthropoda</taxon>
        <taxon>Hexapoda</taxon>
        <taxon>Collembola</taxon>
        <taxon>Entomobryomorpha</taxon>
        <taxon>Isotomoidea</taxon>
        <taxon>Isotomidae</taxon>
        <taxon>Proisotominae</taxon>
        <taxon>Folsomia</taxon>
    </lineage>
</organism>
<dbReference type="GO" id="GO:0004568">
    <property type="term" value="F:chitinase activity"/>
    <property type="evidence" value="ECO:0007669"/>
    <property type="project" value="InterPro"/>
</dbReference>
<keyword evidence="2" id="KW-1015">Disulfide bond</keyword>
<accession>A0A226E0C7</accession>
<evidence type="ECO:0000313" key="5">
    <source>
        <dbReference type="Proteomes" id="UP000198287"/>
    </source>
</evidence>
<dbReference type="InterPro" id="IPR000726">
    <property type="entry name" value="Glyco_hydro_19_cat"/>
</dbReference>
<protein>
    <submittedName>
        <fullName evidence="4">Chitinase 5</fullName>
    </submittedName>
</protein>
<dbReference type="GO" id="GO:0016998">
    <property type="term" value="P:cell wall macromolecule catabolic process"/>
    <property type="evidence" value="ECO:0007669"/>
    <property type="project" value="InterPro"/>
</dbReference>
<dbReference type="GO" id="GO:0006952">
    <property type="term" value="P:defense response"/>
    <property type="evidence" value="ECO:0007669"/>
    <property type="project" value="UniProtKB-KW"/>
</dbReference>
<gene>
    <name evidence="4" type="ORF">Fcan01_14007</name>
</gene>
<dbReference type="Gene3D" id="1.10.530.10">
    <property type="match status" value="1"/>
</dbReference>
<dbReference type="SUPFAM" id="SSF53955">
    <property type="entry name" value="Lysozyme-like"/>
    <property type="match status" value="1"/>
</dbReference>